<accession>A0ABW2V440</accession>
<dbReference type="InterPro" id="IPR025916">
    <property type="entry name" value="YdjO"/>
</dbReference>
<comment type="caution">
    <text evidence="1">The sequence shown here is derived from an EMBL/GenBank/DDBJ whole genome shotgun (WGS) entry which is preliminary data.</text>
</comment>
<protein>
    <submittedName>
        <fullName evidence="1">Cold-inducible protein YdjO-related protein</fullName>
    </submittedName>
</protein>
<dbReference type="Proteomes" id="UP001596528">
    <property type="component" value="Unassembled WGS sequence"/>
</dbReference>
<dbReference type="RefSeq" id="WP_281281873.1">
    <property type="nucleotide sequence ID" value="NZ_JBHTGQ010000014.1"/>
</dbReference>
<organism evidence="1 2">
    <name type="scientific">Paenibacillus thermoaerophilus</name>
    <dbReference type="NCBI Taxonomy" id="1215385"/>
    <lineage>
        <taxon>Bacteria</taxon>
        <taxon>Bacillati</taxon>
        <taxon>Bacillota</taxon>
        <taxon>Bacilli</taxon>
        <taxon>Bacillales</taxon>
        <taxon>Paenibacillaceae</taxon>
        <taxon>Paenibacillus</taxon>
    </lineage>
</organism>
<evidence type="ECO:0000313" key="2">
    <source>
        <dbReference type="Proteomes" id="UP001596528"/>
    </source>
</evidence>
<reference evidence="2" key="1">
    <citation type="journal article" date="2019" name="Int. J. Syst. Evol. Microbiol.">
        <title>The Global Catalogue of Microorganisms (GCM) 10K type strain sequencing project: providing services to taxonomists for standard genome sequencing and annotation.</title>
        <authorList>
            <consortium name="The Broad Institute Genomics Platform"/>
            <consortium name="The Broad Institute Genome Sequencing Center for Infectious Disease"/>
            <person name="Wu L."/>
            <person name="Ma J."/>
        </authorList>
    </citation>
    <scope>NUCLEOTIDE SEQUENCE [LARGE SCALE GENOMIC DNA]</scope>
    <source>
        <strain evidence="2">JCM 18657</strain>
    </source>
</reference>
<sequence length="65" mass="7311">MQTETAKPDIAPVPIWRCKTAGCKAWMREELAPSPHPACPICKGPMIRSIKHLPKLVTKYKAKKK</sequence>
<evidence type="ECO:0000313" key="1">
    <source>
        <dbReference type="EMBL" id="MFC7749570.1"/>
    </source>
</evidence>
<keyword evidence="2" id="KW-1185">Reference proteome</keyword>
<gene>
    <name evidence="1" type="ORF">ACFQWB_06385</name>
</gene>
<name>A0ABW2V440_9BACL</name>
<dbReference type="EMBL" id="JBHTGQ010000014">
    <property type="protein sequence ID" value="MFC7749570.1"/>
    <property type="molecule type" value="Genomic_DNA"/>
</dbReference>
<proteinExistence type="predicted"/>
<dbReference type="Pfam" id="PF14169">
    <property type="entry name" value="YdjO"/>
    <property type="match status" value="1"/>
</dbReference>